<proteinExistence type="predicted"/>
<protein>
    <recommendedName>
        <fullName evidence="4">DUF177 domain-containing protein</fullName>
    </recommendedName>
</protein>
<keyword evidence="3" id="KW-1185">Reference proteome</keyword>
<dbReference type="PANTHER" id="PTHR34374">
    <property type="entry name" value="LARGE RIBOSOMAL RNA SUBUNIT ACCUMULATION PROTEIN YCED HOMOLOG 1, CHLOROPLASTIC"/>
    <property type="match status" value="1"/>
</dbReference>
<dbReference type="RefSeq" id="WP_245708746.1">
    <property type="nucleotide sequence ID" value="NZ_FNTX01000001.1"/>
</dbReference>
<reference evidence="3" key="1">
    <citation type="submission" date="2016-10" db="EMBL/GenBank/DDBJ databases">
        <authorList>
            <person name="Varghese N."/>
            <person name="Submissions S."/>
        </authorList>
    </citation>
    <scope>NUCLEOTIDE SEQUENCE [LARGE SCALE GENOMIC DNA]</scope>
    <source>
        <strain evidence="3">DSM 21368</strain>
    </source>
</reference>
<organism evidence="2 3">
    <name type="scientific">Ruania alba</name>
    <dbReference type="NCBI Taxonomy" id="648782"/>
    <lineage>
        <taxon>Bacteria</taxon>
        <taxon>Bacillati</taxon>
        <taxon>Actinomycetota</taxon>
        <taxon>Actinomycetes</taxon>
        <taxon>Micrococcales</taxon>
        <taxon>Ruaniaceae</taxon>
        <taxon>Ruania</taxon>
    </lineage>
</organism>
<evidence type="ECO:0000313" key="3">
    <source>
        <dbReference type="Proteomes" id="UP000199220"/>
    </source>
</evidence>
<dbReference type="STRING" id="648782.SAMN04488554_1932"/>
<dbReference type="AlphaFoldDB" id="A0A1H5HEU5"/>
<evidence type="ECO:0000313" key="2">
    <source>
        <dbReference type="EMBL" id="SEE26161.1"/>
    </source>
</evidence>
<dbReference type="Pfam" id="PF02620">
    <property type="entry name" value="YceD"/>
    <property type="match status" value="1"/>
</dbReference>
<feature type="region of interest" description="Disordered" evidence="1">
    <location>
        <begin position="172"/>
        <end position="194"/>
    </location>
</feature>
<dbReference type="Proteomes" id="UP000199220">
    <property type="component" value="Unassembled WGS sequence"/>
</dbReference>
<feature type="compositionally biased region" description="Acidic residues" evidence="1">
    <location>
        <begin position="180"/>
        <end position="194"/>
    </location>
</feature>
<dbReference type="EMBL" id="FNTX01000001">
    <property type="protein sequence ID" value="SEE26161.1"/>
    <property type="molecule type" value="Genomic_DNA"/>
</dbReference>
<accession>A0A1H5HEU5</accession>
<evidence type="ECO:0000256" key="1">
    <source>
        <dbReference type="SAM" id="MobiDB-lite"/>
    </source>
</evidence>
<gene>
    <name evidence="2" type="ORF">SAMN04488554_1932</name>
</gene>
<dbReference type="InterPro" id="IPR003772">
    <property type="entry name" value="YceD"/>
</dbReference>
<name>A0A1H5HEU5_9MICO</name>
<evidence type="ECO:0008006" key="4">
    <source>
        <dbReference type="Google" id="ProtNLM"/>
    </source>
</evidence>
<sequence>MKPYQISTHDLGRRAGSMRTLTLDVPVTEPMGTEVIAVPAGEDVALDLRLEAVMDGVLVTGTAQASARGECVRCLAALDLDLDADITEMFAYPGTQKPEDLGEDEDPLPELDGEILDLEATVTDAVVLALPFRPLCRPDCPGLCPTCGARMADVEPNHAHEQIDPRWSALAALAGADTDGSNEDADADDVESPQ</sequence>
<dbReference type="PANTHER" id="PTHR34374:SF1">
    <property type="entry name" value="LARGE RIBOSOMAL RNA SUBUNIT ACCUMULATION PROTEIN YCED HOMOLOG 1, CHLOROPLASTIC"/>
    <property type="match status" value="1"/>
</dbReference>